<evidence type="ECO:0000256" key="4">
    <source>
        <dbReference type="ARBA" id="ARBA00023136"/>
    </source>
</evidence>
<dbReference type="AlphaFoldDB" id="A0A511CWF5"/>
<evidence type="ECO:0000256" key="3">
    <source>
        <dbReference type="ARBA" id="ARBA00022989"/>
    </source>
</evidence>
<protein>
    <recommendedName>
        <fullName evidence="7">Isoprenylcysteine carboxyl methyltransferase</fullName>
    </recommendedName>
</protein>
<dbReference type="Gene3D" id="1.20.120.1630">
    <property type="match status" value="1"/>
</dbReference>
<dbReference type="Pfam" id="PF04191">
    <property type="entry name" value="PEMT"/>
    <property type="match status" value="1"/>
</dbReference>
<gene>
    <name evidence="5" type="ORF">PA7_04100</name>
</gene>
<accession>A0A511CWF5</accession>
<dbReference type="Proteomes" id="UP000321328">
    <property type="component" value="Unassembled WGS sequence"/>
</dbReference>
<dbReference type="EMBL" id="BJVI01000002">
    <property type="protein sequence ID" value="GEL16573.1"/>
    <property type="molecule type" value="Genomic_DNA"/>
</dbReference>
<keyword evidence="2" id="KW-0812">Transmembrane</keyword>
<reference evidence="5 6" key="1">
    <citation type="submission" date="2019-07" db="EMBL/GenBank/DDBJ databases">
        <title>Whole genome shotgun sequence of Pseudonocardia asaccharolytica NBRC 16224.</title>
        <authorList>
            <person name="Hosoyama A."/>
            <person name="Uohara A."/>
            <person name="Ohji S."/>
            <person name="Ichikawa N."/>
        </authorList>
    </citation>
    <scope>NUCLEOTIDE SEQUENCE [LARGE SCALE GENOMIC DNA]</scope>
    <source>
        <strain evidence="5 6">NBRC 16224</strain>
    </source>
</reference>
<evidence type="ECO:0000256" key="2">
    <source>
        <dbReference type="ARBA" id="ARBA00022692"/>
    </source>
</evidence>
<dbReference type="STRING" id="1123024.GCA_000423625_00665"/>
<comment type="caution">
    <text evidence="5">The sequence shown here is derived from an EMBL/GenBank/DDBJ whole genome shotgun (WGS) entry which is preliminary data.</text>
</comment>
<evidence type="ECO:0000313" key="5">
    <source>
        <dbReference type="EMBL" id="GEL16573.1"/>
    </source>
</evidence>
<comment type="subcellular location">
    <subcellularLocation>
        <location evidence="1">Endomembrane system</location>
        <topology evidence="1">Multi-pass membrane protein</topology>
    </subcellularLocation>
</comment>
<proteinExistence type="predicted"/>
<dbReference type="InterPro" id="IPR007318">
    <property type="entry name" value="Phopholipid_MeTrfase"/>
</dbReference>
<keyword evidence="6" id="KW-1185">Reference proteome</keyword>
<keyword evidence="4" id="KW-0472">Membrane</keyword>
<name>A0A511CWF5_9PSEU</name>
<keyword evidence="3" id="KW-1133">Transmembrane helix</keyword>
<organism evidence="5 6">
    <name type="scientific">Pseudonocardia asaccharolytica DSM 44247 = NBRC 16224</name>
    <dbReference type="NCBI Taxonomy" id="1123024"/>
    <lineage>
        <taxon>Bacteria</taxon>
        <taxon>Bacillati</taxon>
        <taxon>Actinomycetota</taxon>
        <taxon>Actinomycetes</taxon>
        <taxon>Pseudonocardiales</taxon>
        <taxon>Pseudonocardiaceae</taxon>
        <taxon>Pseudonocardia</taxon>
    </lineage>
</organism>
<evidence type="ECO:0008006" key="7">
    <source>
        <dbReference type="Google" id="ProtNLM"/>
    </source>
</evidence>
<dbReference type="GO" id="GO:0012505">
    <property type="term" value="C:endomembrane system"/>
    <property type="evidence" value="ECO:0007669"/>
    <property type="project" value="UniProtKB-SubCell"/>
</dbReference>
<sequence>MLMAVGPSVFAGVIPWLLTRWRVRRPVPGGTPARALGALLVGGGAVVLASSFVRFVTEGVGTPAPMAPPEKLVVGGIYRHVRHPMYVAMGAAVAGQALLLGRPRLLLYPVIAAVPVATFVRLHEEPVLVRRFGAQYEEYRRNVPGWLPRLRPWRPAAPPGGR</sequence>
<evidence type="ECO:0000313" key="6">
    <source>
        <dbReference type="Proteomes" id="UP000321328"/>
    </source>
</evidence>
<evidence type="ECO:0000256" key="1">
    <source>
        <dbReference type="ARBA" id="ARBA00004127"/>
    </source>
</evidence>